<comment type="caution">
    <text evidence="1">The sequence shown here is derived from an EMBL/GenBank/DDBJ whole genome shotgun (WGS) entry which is preliminary data.</text>
</comment>
<evidence type="ECO:0000313" key="2">
    <source>
        <dbReference type="Proteomes" id="UP000789901"/>
    </source>
</evidence>
<evidence type="ECO:0000313" key="1">
    <source>
        <dbReference type="EMBL" id="CAG8849811.1"/>
    </source>
</evidence>
<feature type="non-terminal residue" evidence="1">
    <location>
        <position position="49"/>
    </location>
</feature>
<gene>
    <name evidence="1" type="ORF">GMARGA_LOCUS39898</name>
</gene>
<accession>A0ABN7X7J3</accession>
<sequence>KYPDEIDLIFQQDLAPIYTPDLNLIENFWERLDLMLRNRRLASETHKEL</sequence>
<feature type="non-terminal residue" evidence="1">
    <location>
        <position position="1"/>
    </location>
</feature>
<protein>
    <submittedName>
        <fullName evidence="1">46242_t:CDS:1</fullName>
    </submittedName>
</protein>
<dbReference type="Proteomes" id="UP000789901">
    <property type="component" value="Unassembled WGS sequence"/>
</dbReference>
<organism evidence="1 2">
    <name type="scientific">Gigaspora margarita</name>
    <dbReference type="NCBI Taxonomy" id="4874"/>
    <lineage>
        <taxon>Eukaryota</taxon>
        <taxon>Fungi</taxon>
        <taxon>Fungi incertae sedis</taxon>
        <taxon>Mucoromycota</taxon>
        <taxon>Glomeromycotina</taxon>
        <taxon>Glomeromycetes</taxon>
        <taxon>Diversisporales</taxon>
        <taxon>Gigasporaceae</taxon>
        <taxon>Gigaspora</taxon>
    </lineage>
</organism>
<keyword evidence="2" id="KW-1185">Reference proteome</keyword>
<reference evidence="1 2" key="1">
    <citation type="submission" date="2021-06" db="EMBL/GenBank/DDBJ databases">
        <authorList>
            <person name="Kallberg Y."/>
            <person name="Tangrot J."/>
            <person name="Rosling A."/>
        </authorList>
    </citation>
    <scope>NUCLEOTIDE SEQUENCE [LARGE SCALE GENOMIC DNA]</scope>
    <source>
        <strain evidence="1 2">120-4 pot B 10/14</strain>
    </source>
</reference>
<proteinExistence type="predicted"/>
<dbReference type="EMBL" id="CAJVQB010098039">
    <property type="protein sequence ID" value="CAG8849811.1"/>
    <property type="molecule type" value="Genomic_DNA"/>
</dbReference>
<name>A0ABN7X7J3_GIGMA</name>